<evidence type="ECO:0000256" key="4">
    <source>
        <dbReference type="SAM" id="MobiDB-lite"/>
    </source>
</evidence>
<dbReference type="HOGENOM" id="CLU_014322_2_1_5"/>
<reference evidence="7" key="1">
    <citation type="journal article" date="2010" name="ISME J.">
        <title>The complete genome sequence of the algal symbiont Dinoroseobacter shibae: a hitchhiker's guide to life in the sea.</title>
        <authorList>
            <person name="Wagner-Dobler I."/>
            <person name="Ballhausen B."/>
            <person name="Berger M."/>
            <person name="Brinkhoff T."/>
            <person name="Buchholz I."/>
            <person name="Bunk B."/>
            <person name="Cypionka H."/>
            <person name="Daniel R."/>
            <person name="Drepper T."/>
            <person name="Gerdts G."/>
            <person name="Hahnke S."/>
            <person name="Han C."/>
            <person name="Jahn D."/>
            <person name="Kalhoefer D."/>
            <person name="Kiss H."/>
            <person name="Klenk H.P."/>
            <person name="Kyrpides N."/>
            <person name="Liebl W."/>
            <person name="Liesegang H."/>
            <person name="Meincke L."/>
            <person name="Pati A."/>
            <person name="Petersen J."/>
            <person name="Piekarski T."/>
            <person name="Pommerenke C."/>
            <person name="Pradella S."/>
            <person name="Pukall R."/>
            <person name="Rabus R."/>
            <person name="Stackebrandt E."/>
            <person name="Thole S."/>
            <person name="Thompson L."/>
            <person name="Tielen P."/>
            <person name="Tomasch J."/>
            <person name="von Jan M."/>
            <person name="Wanphrut N."/>
            <person name="Wichels A."/>
            <person name="Zech H."/>
            <person name="Simon M."/>
        </authorList>
    </citation>
    <scope>NUCLEOTIDE SEQUENCE [LARGE SCALE GENOMIC DNA]</scope>
    <source>
        <strain evidence="7">DSM 16493 / NCIMB 14021 / DFL 12</strain>
    </source>
</reference>
<dbReference type="Proteomes" id="UP000006833">
    <property type="component" value="Chromosome"/>
</dbReference>
<dbReference type="Pfam" id="PF01520">
    <property type="entry name" value="Amidase_3"/>
    <property type="match status" value="1"/>
</dbReference>
<dbReference type="Gene3D" id="3.40.630.40">
    <property type="entry name" value="Zn-dependent exopeptidases"/>
    <property type="match status" value="1"/>
</dbReference>
<proteinExistence type="predicted"/>
<dbReference type="EMBL" id="CP000830">
    <property type="protein sequence ID" value="ABV92911.1"/>
    <property type="molecule type" value="Genomic_DNA"/>
</dbReference>
<keyword evidence="7" id="KW-1185">Reference proteome</keyword>
<evidence type="ECO:0000313" key="6">
    <source>
        <dbReference type="EMBL" id="ABV92911.1"/>
    </source>
</evidence>
<dbReference type="eggNOG" id="COG0860">
    <property type="taxonomic scope" value="Bacteria"/>
</dbReference>
<dbReference type="InterPro" id="IPR002508">
    <property type="entry name" value="MurNAc-LAA_cat"/>
</dbReference>
<feature type="domain" description="MurNAc-LAA" evidence="5">
    <location>
        <begin position="252"/>
        <end position="407"/>
    </location>
</feature>
<evidence type="ECO:0000256" key="1">
    <source>
        <dbReference type="ARBA" id="ARBA00001561"/>
    </source>
</evidence>
<evidence type="ECO:0000259" key="5">
    <source>
        <dbReference type="SMART" id="SM00646"/>
    </source>
</evidence>
<organism evidence="6 7">
    <name type="scientific">Dinoroseobacter shibae (strain DSM 16493 / NCIMB 14021 / DFL 12)</name>
    <dbReference type="NCBI Taxonomy" id="398580"/>
    <lineage>
        <taxon>Bacteria</taxon>
        <taxon>Pseudomonadati</taxon>
        <taxon>Pseudomonadota</taxon>
        <taxon>Alphaproteobacteria</taxon>
        <taxon>Rhodobacterales</taxon>
        <taxon>Roseobacteraceae</taxon>
        <taxon>Dinoroseobacter</taxon>
    </lineage>
</organism>
<dbReference type="SUPFAM" id="SSF53187">
    <property type="entry name" value="Zn-dependent exopeptidases"/>
    <property type="match status" value="1"/>
</dbReference>
<dbReference type="STRING" id="398580.Dshi_1169"/>
<accession>A8LHW4</accession>
<dbReference type="PANTHER" id="PTHR30404">
    <property type="entry name" value="N-ACETYLMURAMOYL-L-ALANINE AMIDASE"/>
    <property type="match status" value="1"/>
</dbReference>
<dbReference type="Gene3D" id="2.60.40.3500">
    <property type="match status" value="1"/>
</dbReference>
<protein>
    <recommendedName>
        <fullName evidence="2">N-acetylmuramoyl-L-alanine amidase</fullName>
        <ecNumber evidence="2">3.5.1.28</ecNumber>
    </recommendedName>
</protein>
<name>A8LHW4_DINSH</name>
<dbReference type="GO" id="GO:0008745">
    <property type="term" value="F:N-acetylmuramoyl-L-alanine amidase activity"/>
    <property type="evidence" value="ECO:0007669"/>
    <property type="project" value="UniProtKB-EC"/>
</dbReference>
<dbReference type="RefSeq" id="WP_012177841.1">
    <property type="nucleotide sequence ID" value="NC_009952.1"/>
</dbReference>
<dbReference type="AlphaFoldDB" id="A8LHW4"/>
<dbReference type="CDD" id="cd02696">
    <property type="entry name" value="MurNAc-LAA"/>
    <property type="match status" value="1"/>
</dbReference>
<evidence type="ECO:0000313" key="7">
    <source>
        <dbReference type="Proteomes" id="UP000006833"/>
    </source>
</evidence>
<feature type="region of interest" description="Disordered" evidence="4">
    <location>
        <begin position="165"/>
        <end position="184"/>
    </location>
</feature>
<dbReference type="EC" id="3.5.1.28" evidence="2"/>
<keyword evidence="3 6" id="KW-0378">Hydrolase</keyword>
<comment type="catalytic activity">
    <reaction evidence="1">
        <text>Hydrolyzes the link between N-acetylmuramoyl residues and L-amino acid residues in certain cell-wall glycopeptides.</text>
        <dbReference type="EC" id="3.5.1.28"/>
    </reaction>
</comment>
<evidence type="ECO:0000256" key="3">
    <source>
        <dbReference type="ARBA" id="ARBA00022801"/>
    </source>
</evidence>
<dbReference type="GO" id="GO:0009253">
    <property type="term" value="P:peptidoglycan catabolic process"/>
    <property type="evidence" value="ECO:0007669"/>
    <property type="project" value="InterPro"/>
</dbReference>
<dbReference type="PANTHER" id="PTHR30404:SF0">
    <property type="entry name" value="N-ACETYLMURAMOYL-L-ALANINE AMIDASE AMIC"/>
    <property type="match status" value="1"/>
</dbReference>
<dbReference type="KEGG" id="dsh:Dshi_1169"/>
<dbReference type="InterPro" id="IPR050695">
    <property type="entry name" value="N-acetylmuramoyl_amidase_3"/>
</dbReference>
<sequence>MTLDRQSRSGPRSARVWAVFLGAILSVLALPLLAQELRAVARIDPITSSVSGTTDDLRLTLGLSQPVPYRIEARRDPDRIVIEFREVDFSGAEPGKYLSSAALRGVIAGPARPGWSRLELLLSAPMGLETAEMQTDATLGSALLEVTLGARSREEFDAAAITGDLGVAAPEPPDVPELATGPERQRGDRPLVIMLDPGHGGFDPGAERDGHSEADLMLTFARELQELIIRESGHTVLLTRNADEFVPLPERVRMAREAAADLFISLHADSLLSGRASGATVYTLSDVASSEASAKLAERMDRASLLAGLDLTAQDDTLATALMDVARLEVAPRAARLADTLVTGLGETVGDLHKRPRQFADFSVLRAPDIPSVLVELGFLSSDNDLARLLSPEWRANAAEGIRRGIDAWAVADAAEADLVRQ</sequence>
<dbReference type="GO" id="GO:0030288">
    <property type="term" value="C:outer membrane-bounded periplasmic space"/>
    <property type="evidence" value="ECO:0007669"/>
    <property type="project" value="TreeGrafter"/>
</dbReference>
<evidence type="ECO:0000256" key="2">
    <source>
        <dbReference type="ARBA" id="ARBA00011901"/>
    </source>
</evidence>
<dbReference type="SMART" id="SM00646">
    <property type="entry name" value="Ami_3"/>
    <property type="match status" value="1"/>
</dbReference>
<gene>
    <name evidence="6" type="primary">amiC</name>
    <name evidence="6" type="ordered locus">Dshi_1169</name>
</gene>